<dbReference type="PANTHER" id="PTHR47718:SF7">
    <property type="entry name" value="PROTEIN FAR1-RELATED SEQUENCE"/>
    <property type="match status" value="1"/>
</dbReference>
<dbReference type="EMBL" id="CP136890">
    <property type="protein sequence ID" value="WOK95142.1"/>
    <property type="molecule type" value="Genomic_DNA"/>
</dbReference>
<keyword evidence="3" id="KW-0862">Zinc</keyword>
<evidence type="ECO:0000313" key="8">
    <source>
        <dbReference type="Proteomes" id="UP001327560"/>
    </source>
</evidence>
<dbReference type="InterPro" id="IPR004330">
    <property type="entry name" value="FAR1_DNA_bnd_dom"/>
</dbReference>
<evidence type="ECO:0000256" key="3">
    <source>
        <dbReference type="ARBA" id="ARBA00022833"/>
    </source>
</evidence>
<keyword evidence="1" id="KW-0479">Metal-binding</keyword>
<name>A0AAQ3JSB8_9LILI</name>
<feature type="compositionally biased region" description="Polar residues" evidence="5">
    <location>
        <begin position="16"/>
        <end position="33"/>
    </location>
</feature>
<organism evidence="7 8">
    <name type="scientific">Canna indica</name>
    <name type="common">Indian-shot</name>
    <dbReference type="NCBI Taxonomy" id="4628"/>
    <lineage>
        <taxon>Eukaryota</taxon>
        <taxon>Viridiplantae</taxon>
        <taxon>Streptophyta</taxon>
        <taxon>Embryophyta</taxon>
        <taxon>Tracheophyta</taxon>
        <taxon>Spermatophyta</taxon>
        <taxon>Magnoliopsida</taxon>
        <taxon>Liliopsida</taxon>
        <taxon>Zingiberales</taxon>
        <taxon>Cannaceae</taxon>
        <taxon>Canna</taxon>
    </lineage>
</organism>
<dbReference type="AlphaFoldDB" id="A0AAQ3JSB8"/>
<feature type="domain" description="SWIM-type" evidence="6">
    <location>
        <begin position="535"/>
        <end position="571"/>
    </location>
</feature>
<dbReference type="SMART" id="SM00575">
    <property type="entry name" value="ZnF_PMZ"/>
    <property type="match status" value="1"/>
</dbReference>
<keyword evidence="8" id="KW-1185">Reference proteome</keyword>
<dbReference type="InterPro" id="IPR006564">
    <property type="entry name" value="Znf_PMZ"/>
</dbReference>
<proteinExistence type="predicted"/>
<evidence type="ECO:0000256" key="1">
    <source>
        <dbReference type="ARBA" id="ARBA00022723"/>
    </source>
</evidence>
<evidence type="ECO:0000256" key="4">
    <source>
        <dbReference type="PROSITE-ProRule" id="PRU00325"/>
    </source>
</evidence>
<dbReference type="PROSITE" id="PS50966">
    <property type="entry name" value="ZF_SWIM"/>
    <property type="match status" value="1"/>
</dbReference>
<keyword evidence="2 4" id="KW-0863">Zinc-finger</keyword>
<dbReference type="InterPro" id="IPR007527">
    <property type="entry name" value="Znf_SWIM"/>
</dbReference>
<evidence type="ECO:0000259" key="6">
    <source>
        <dbReference type="PROSITE" id="PS50966"/>
    </source>
</evidence>
<protein>
    <submittedName>
        <fullName evidence="7">Protein FAR1-RELATED SEQUENCE 5-like</fullName>
    </submittedName>
</protein>
<feature type="region of interest" description="Disordered" evidence="5">
    <location>
        <begin position="10"/>
        <end position="37"/>
    </location>
</feature>
<dbReference type="GO" id="GO:0008270">
    <property type="term" value="F:zinc ion binding"/>
    <property type="evidence" value="ECO:0007669"/>
    <property type="project" value="UniProtKB-KW"/>
</dbReference>
<sequence>MDGPVKCAWATDGSVEGTSPTAGSLGSDGNANSGVDPKVGMTFHSEDQAYNFYNKYAKRKGFSVRKDHLSRRSDGRIRYRHYVCSNEGSRKEQPAIMTKRSRPIERTNCMARIEFKVNNENLWIVNRFIDDHNHPLASPSNSHMLRSHRKKLPVQRANICRSGICFGTQNSQNNIQAEAKSGEDAGFLLKNQSNCLSMKRMKDLETGDTQFLLDFLKSKQSEDPLFFYAIQLDEKERLTNCFWADMQSISDYAYFGDAVSFDTTYGTSDNGIPFAPFIGTNHHKQVVIFGASLLLDETVESFIWLFRTFLLAMSGKQPKTIFTDMRAAISEAIAMTMSNTCHRLCLWHLLRSASTHFPYLDIRFQHEFENLIYGGVSEDDFYKGWNSLFSNYDLTSISWFEDLYSVRGKWGSAYLGNSFAATMVTRQWSEDMDNLFKYHFIRNLPLTKFIFQYLKTLTQLREREILEDYESIQCKPVLFVDIPMLIEAAESYTRTVYADFEQEYKNQLTCLCEPVGVDGMQVTFRVYTPQKQCSGLVQFNSSDTTVTCSCRKFESMGILCMHALKVLNNNNILTLPSKYILKRWTRSAKDGSVSNPGSPPYLAMRYSQVCRKALAVSLKGAVSKDALDILENGLDKIISQMGNVLHDATSSRRANNMDIIQGAQENALEAAEMCTNGFDFSAR</sequence>
<dbReference type="Pfam" id="PF03101">
    <property type="entry name" value="FAR1"/>
    <property type="match status" value="1"/>
</dbReference>
<evidence type="ECO:0000256" key="2">
    <source>
        <dbReference type="ARBA" id="ARBA00022771"/>
    </source>
</evidence>
<evidence type="ECO:0000313" key="7">
    <source>
        <dbReference type="EMBL" id="WOK95142.1"/>
    </source>
</evidence>
<dbReference type="Proteomes" id="UP001327560">
    <property type="component" value="Chromosome 1"/>
</dbReference>
<gene>
    <name evidence="7" type="ORF">Cni_G03849</name>
</gene>
<dbReference type="InterPro" id="IPR018289">
    <property type="entry name" value="MULE_transposase_dom"/>
</dbReference>
<evidence type="ECO:0000256" key="5">
    <source>
        <dbReference type="SAM" id="MobiDB-lite"/>
    </source>
</evidence>
<dbReference type="Pfam" id="PF10551">
    <property type="entry name" value="MULE"/>
    <property type="match status" value="1"/>
</dbReference>
<accession>A0AAQ3JSB8</accession>
<dbReference type="PANTHER" id="PTHR47718">
    <property type="entry name" value="OS01G0519700 PROTEIN"/>
    <property type="match status" value="1"/>
</dbReference>
<reference evidence="7 8" key="1">
    <citation type="submission" date="2023-10" db="EMBL/GenBank/DDBJ databases">
        <title>Chromosome-scale genome assembly provides insights into flower coloration mechanisms of Canna indica.</title>
        <authorList>
            <person name="Li C."/>
        </authorList>
    </citation>
    <scope>NUCLEOTIDE SEQUENCE [LARGE SCALE GENOMIC DNA]</scope>
    <source>
        <tissue evidence="7">Flower</tissue>
    </source>
</reference>
<dbReference type="Pfam" id="PF04434">
    <property type="entry name" value="SWIM"/>
    <property type="match status" value="1"/>
</dbReference>